<feature type="domain" description="Ig-like" evidence="10">
    <location>
        <begin position="5267"/>
        <end position="5374"/>
    </location>
</feature>
<evidence type="ECO:0000259" key="11">
    <source>
        <dbReference type="PROSITE" id="PS50853"/>
    </source>
</evidence>
<feature type="domain" description="Ig-like" evidence="10">
    <location>
        <begin position="636"/>
        <end position="714"/>
    </location>
</feature>
<dbReference type="GeneID" id="108017782"/>
<feature type="compositionally biased region" description="Basic and acidic residues" evidence="8">
    <location>
        <begin position="4213"/>
        <end position="4270"/>
    </location>
</feature>
<dbReference type="CDD" id="cd00096">
    <property type="entry name" value="Ig"/>
    <property type="match status" value="9"/>
</dbReference>
<feature type="compositionally biased region" description="Basic and acidic residues" evidence="8">
    <location>
        <begin position="3457"/>
        <end position="3520"/>
    </location>
</feature>
<feature type="compositionally biased region" description="Basic and acidic residues" evidence="8">
    <location>
        <begin position="2677"/>
        <end position="2733"/>
    </location>
</feature>
<feature type="region of interest" description="Disordered" evidence="8">
    <location>
        <begin position="2677"/>
        <end position="2935"/>
    </location>
</feature>
<feature type="region of interest" description="Disordered" evidence="8">
    <location>
        <begin position="3557"/>
        <end position="3649"/>
    </location>
</feature>
<dbReference type="InterPro" id="IPR036179">
    <property type="entry name" value="Ig-like_dom_sf"/>
</dbReference>
<dbReference type="SUPFAM" id="SSF49265">
    <property type="entry name" value="Fibronectin type III"/>
    <property type="match status" value="2"/>
</dbReference>
<feature type="region of interest" description="Disordered" evidence="8">
    <location>
        <begin position="3371"/>
        <end position="3520"/>
    </location>
</feature>
<evidence type="ECO:0000256" key="8">
    <source>
        <dbReference type="SAM" id="MobiDB-lite"/>
    </source>
</evidence>
<sequence length="7998" mass="894510">MERSPAANAAEPPGEDGGFEADQRRPPRITFSDNSSSLIRCIPNDRATFFVKIDCAEEDEPELLPFKFEWTRGDVPIENSDRFRITATSNAVQLAVEHVQREDAGHYTLFARTKSQDVVRRHVELIVEDRSTGDDPPVFLRRLLDLSVKVGTRTRLLTEIRSSTDLKLTWYRNDRRVCANDRITEVNEGTFHYLEVSPVTLDDGGQWMLMAENFGGRNSCLGTLNVLVPKAYKTPEFVEELRAVLTEQGTVSLECKVVGVPTPHLRWFKDSKEIKAGDIFALTANADDPTSLGTYTCEARNCMGVTYSSSKVHVVGRGSREGSLKPADSVASNAPPPIFTNELRDMSLLIGDTIILGCQVVVPPWPKSVCWYNANGRVETAERYKLIEDGLGVYMIEVKPSESCDGGEWKCVVTSFDGSVGITSCSVAMDIPRNYRKPRFMESLRAVLTEEGLVSFECKVVGFPTPVLKWFKDGHELKPGDVYQLTGTNSLGTYCCIARNCMGETSSTAVLTVEDIQNQLTDEERLVFTQQNQNQAPKFLTGLKSTDAKINEPFQFKVVVKATPDPILSWFRDELPIDPNERYNHYRGENEDWLLDIKSVEFVDQAEWKCVAVNDFGTSITSCFLKLQIPRHYKKPRFLECLRAVLTEEGAVNLECKVIGVPQPALKWYKDGVELKPGDIHRIISGQDGTCCLGTYTCEARNCMGVVASSASLLGFEDAQKSQQQKSEQLHENELQRNYSLSTIQEERTSQLYETPVGDITIDDKGDVSFSFDGKEVSVSLYETPDLTEEEALKIVEMYADQISEHVTEHNIVELPPLRFVKETSQSGKLLMEAVVIDISPEYFTVEDDMRTEADMDDISINEITVHGSSGREDKVDKETQQYVQESFDKMEEELSLSAPIRKRKKSKPTETDEFFSLSKASASGSQGEEETSDLQTFASAQMSASQKGASGAQTSPEKDKDSAAPPKRKKSKKPTDSDSSKTTEDEARLQDISGAVGDGLLVTPSSHAKAVTDENEINKNLIALVPLAKLLKVIENHLAAVENEVMEQSTMMMTPSAADQSIAIIRNIIDPIKQIESKLRVYSGETQIDALIQSMDEDIRRLHMGLQVIEKCVEIDETGATLIQRTSVCIIDSVADQMKRALEELKIVSRKFESECLRAQIELTADDIQQGLEITQGTIKSQALLQEAQELEAAKHFSEAVEKMQEVPDSISFATISEANLPSEASALKEICQPVAKIQEALERVEMELSLEESEEQIYKKVHQKVLESIVEPIKKLQSTLQAIEDKTESLAGSESMEQKINMAILDIVTPPLFELNKGLEVILNEKSDSVEGGMLTVSTVESMVPPLQEIQNGLAQLGQDLESGQATMPQEEHRSEPALDVADTQKLLQSFAQAVLHFETNIERISPRLSSNVKIRLLNLKDELSALISTILERDITGHHVELLDRLKRPVDELNYCIRQTEVKNMTGSLADLIEPLSMLQENTQKGHGRLLTAREPDQQALQTLDNIRSIIRNVVIDIEEHEFKILQQEIQQDEEQASQQHDKSFSALRKVLETKVSLEEAVGNIETLQEALNKISESPKASERVKTSSNEAQVYLLRILQIAKGLATFSEAETTLDVNEANTTRILFECGKSFADLAKALDSPDSLTENEFINALNQFGDIVGQQKQSMDEKLSIASPLSSLIHVLENLKPLKASMEDLSTLDDVSVLKSAAESLPTEPEAEPLSAEKPSPFAVLLSDLNQGITSVLSHCEDPDVVSLSGTGAQHVQEALVKMQELQNSLALVQETNVVEAAHPLSEASQQGTFAEALCSLERCVLQVEECMAHSGVESLTDLELSKLKALATPLRDVRQYCEQIDVQLLENVADISTQGDISDLKSSGHQQTVSDHIHEVAVVEEEPKVEVFDIQQGVASGIKQLEACLEVTQTDANKELQQVGKIMEQLKSDLENIQTALVTDTVQQETVLAQAEIARTMFRLKESLVHTYESGLVDSLENVESAFEDILLSLPILETQLAEEMFGKIEKAFGNFVAYCERLEAVDHQQLKSLTNPIENLVRSIGAVATQATVDVDKSSAVVVQLQTSLMAAFRSLNEVSEQVGNEVLGGLLKTQSSLVTVFDFIENNDNTIRVIELLQEIDSITSELKALSEIPVEPTVPIDISVIIENVLSGKAFLTEIEEGLQANSPQCILLLDENTEDIAQLEATLVQIEKEILSQPQLTQITAKQFTLIDTLQLQISILQEKLKKLNVFLSELQSQSDVSSPESALDTDLDHKEGSGSQEDIEPEAKRPKLLEIEQQLDSDTSVITQEVPPETTEDSKKSKEKESETQKENQLKGKSVVDQKLEDSLKSHLEQTELTLEKAKIDKMENPSELLPQGASPECILEALTEKLSESLNNSANSEAIKSIITEGQDILDNINDIDKVSKSIFKLREHIVHTYDGKPPEEQTDKDLAEEIIESLFDACPEATELIIQNYIKEIKTNVILTKAAIQLIDDSNMFIKPSLLVPKLVNLERISEKTQLEQHFDKSSEKMISLQQNLMDIFIILDDLLDEKTEKINPKIEEIKKILLSEYDYIEKKQGQLNTAVIHGKIQIITQKILTICEDFKDLIEKQNQNKDEALEIKIAEEKEQDVVDHSVTEQKSEISVTANKPESAKVLEKHILDETQLEIEVQKQADKDFEQESQKPEVTEVVAEKVSEEKIEEPKKTEVKDTDTKSKKAKALEKHDQEEKQLEVEAQTHAVTDIEQNSQKPEKSEVFEEKISDEKIADPKQDEIKDTETKSEKVEAVDKQILAEQHLDVATQKHDEKDAEQKPEASEVVSFEAQKQADNDFEQKSQKPEVSEVVAEKTSEEKIEDPKKAEIKDTEITSEKAEDLDTQVLAEQHKDVETQKQADKDVEQKHQKPETCEVISEKISEENVEVPKKDEIMETETQSEKAEVFEKQILEKKQLEVEAQKQADKPEVTEVDSVKISEENVEEPKKPEIKETETKSQKAEALEIRLLEEKQLEVVAQKQADKDVELKSQKPEVTEDVAEKISEKMVEDPKKPELEDTDTKSEKAKALEKHDQEEKQLEAQTQTVTDIEQYSQKPEEIKVVATNISPEKIQDSKKPELTETKSEKAKALEMQILEEKQLEVETQKPADRDVEQKSQKPEVSEVVVEKISEEKIEDAKKTEIKDTETKSEKVEAVDEQILAEHHLDVVTQKHVEKDGEQKPKASEVVSEKISEENIEEPKKPEIKETQTKSQKAEALEKQLLEEKQLEVEPQKQADKDVVQKSQKPEVSEVVPEKTSEEKIEDPKKAELKDTEIISEKAEDLDKQLLAEQIQQVVAEKISEENIEESKKPEIKETEAKSQKAEALEKKILEEKQLEVEAQKQANKNVEQKSQKPEVSEVVVEKISQEKIDEPKKPEIKDTENKAEKAKALEKQILEERQMEVEAQTQAKADFEQESQIPEVTEVVAEKISEENIEEPKKPEIKETETKSQKAEALEKRLLEEKQLEVEAQKQADKDVEQKSQKPEVSEVVAEKIFQEKIEEPKKPEIKDTDTKSVTAKVLEKQILEDKQMEVEAQKQADKDFEQKSQKPEVSEVVAEKVSQEKIDESKKPEKKDTENKTEKAKALEKQVLEGNQLEVEAQRQADTDVEQKSQKTELTEVDAEKISEIKIEDHKKPEIKGTDTKAENAKALEKQVLEEKKANSQEEVLKTLNDRFMELSLEVSFSNNDILAECQYTISNLEDINAVAKLMFKIREHIVRVYSGTNAADQKCKELFESFIESLCDACPEAAEQVIHNYLKEIKTNVILTKAAIQLIDDCNMFTKPSLLIPKLVNLERVSMKIQSETHVDKSSEKMISLQQSLMDIFVILDDLLDEKTEILKPKIEQIKTVLLNDYDYVEKKEGQLHTAVINGKIKIVTQNILTVIEDLKELTDKQSLKSTEELNQGEEGQKEIAAGEEDQKVLTDQISEEKVEESQKTEVKDSEAKSKKAKVSEKIPIEEEKLEDKKQKQAEIAPAKKAQKAEVSEVVAEKISEEKVDESQKSEVKDSDAKPEKAKASEKKPIEEEKLDDKKQKQAEIAPPKKTQKAEVSDAVAQKISEEKVEESQKTEVKESEVKSEKAKASDKKRIEEEKLEDKNQKQAETAAVKKAQKAEVSEVVAKKISEEKVEESQKTEVKDSEAKSKKAKASEKIPIEEEKLEDKKQKQAEIGVDKKAQKAKVSEVVAEKISEEKVEESQKTDVKDSEAKSKKAKASEKIPIEEQKLEDKNQKQAEIGVDKKAQKAEVSEIVAEKISEEMVEESQKTEVKDSKARSMKAKASEKIPIEEEKLEDKNQKQAEIGVDKKAQKAEVSEVVAEKISEEKVEESQKTEVKDSEAKSKKAKASEKIPIEEEKLEDKNQKQAEIGVDKKAQKAEVSEVVAKKISEEKVEESQKTEVKDSEAKSKKAKSSEKIPIEEQKLEDKNQKQAEIGVEKKAQKAEVSEIVAEKISEEMVEESQKTEVKDSKARSIKAKASEKIPIEEEKLEDKNQKQAEIGVDKKAQKAEVSEVVAEKISEEKVEESQKTEVKDSEAKSKKAKASEKIPIEEEKLEDKNQKQAEIGVDKKAQKAEVSEIVAEKISEEKVEESQKTEAKDSEAKSKKAKTSEKIPIEEQKLEDKNQKQAEIGVDKKAQMAEVSEIVAEKISEEKVEESQKTEVKDSEAKSKKAKVSEKIPIEEEKLEDKNQKQAEIGGDKKAQKAEVSEVVAEKISEEKVEESQKTEVKDSKAKSKKAKASEKMPIQDEKLEDKNQKHAEIASDKKAQKAEVSEVVAENISEEKVEESQKSEVKDTGAKSEKSKASEKKAIKEELEDKKQQQAEIAADKKAQKGEVSEDIAEKMSEKKVDERQQPEVKDSKDKTKKAKASEKKPVKDEKLEGKNQKQADIGADKKAQKAEVSEVVAEKISEENVEERQKTDVKDSKDKIKKAEALEKKVLEEKKLEDKNQKQTEIAADEKDNKIFDVNDVKVDAERTAALDDELVIPKRKPYDAEDTADSSSLQTYKSMGSEYKDRKESRSAKRKPTVDIQLTNRNTASGSDLKLTCGLSGHDMNVQWFKENCPIENGAKYRRTLNDGLSCLEIKSVELTDSGIYRCIASNQNGEVETSCLVTIYEAPSSKFGTPPIFTRNIRDAYHSQGNQLTLECKVSGSPKPHIYWQRDNTLLPIEGTKYLYAEQSDGVKLLTITNFGSNDSGLYTCYAESENGQMKISKFVQASDYVRERTAEKKPIDKVIQEIKREESSPASANDNAAAKAKAREAKLRLNLETSLKAMTIGSGNKAQLICYVTGIIEDVHWLRNDERVTKDARHKIYNINGAISLEIYDARVEDSGHYRCVVKNSRQTVESAGQLSVLDQSTGNLPQSFSSGIIESYDAQRNEIVLSCQVNGRPNVSWMRDDHSICNNRYRAIEEPGGVRKLIIRNPISSDCGIFACYAEHEDRIDSTSTTIKAADLKRLINVSQEEIPSISDHDSSHWSRSQSHLSSGSQVNGNGELHRAGDRVLRSVGKAKPLFHTLLHDRTVSEGANLRLLCAVSGDENTNIEWLKNHKPLPRDNRYQTLYMNGEASLEIFAAVADDSGNYTCCATNDFGESLTHAQLRVYKHFKEATLPSTFTQPIRDTYSLNENELVLDCRVRGQPRPDIQWVKGTEPIESNEKYKLSDQADGYAKLTILNPTEKDSGVYWCVARNEGAENKISHQVDFKGRQHYSLQKTHGFFHRDPNKPHFLLPLGNQTVCNGGTVAISAEFMQTSTPIEVKWLRDRRVVDGPNVKALTDKGVYTLTIMNAGPEVEGTYTCRASNAFGRIESNVNVDVAVGAEKDERPPLFLSRPDTEMKIAVGDPFSLSFRIAGDPKPKLTFMKGTKDITQSDRVSKEVSDDYTRFSVQQAQISDSGTYFVVARNNFGTDRIFVTVTVNPRARSATPTQPRWGLPLDSYSDTSYFRDPPGCISTEPLVVDSGPTHISLSWGKPVSANSAPVMAYKVEAWVVGHEGGAYWRELGLTPINSFDAFNLKPNVEYHFRVTPKNRYGWGPTVQTSSALQVGGVECLPEFVKILPGQAKALLGSSFTLQCNMRGAPRPQVNWFKDGIQLSSSSERVKIRQIGSTCALTIATVSELDSGRYTCEATNSKGRVSTFARLQVVSDSRIYEADSRLKEIAHGRNVADVGDSLPIFTMRLRDRRVQVTYPVRLTCQIVGYPVPDILWYKDDQLIHTDRKHLISAEGQFFTLEIAATTLDDSGTYTCLAKNELGSVSCHCTLVVDKGIRAYISPDFYVPLDPFYIFREGSEIRLSTKVEAYPSVGVTWHRNGMRLRPSRRLTATLDSNGFVELIIAEATMRDAGIYVCVASNVVGKVETICRVAIEEEENKSMVPPRQLEIPSIKTDDLPYSKEPLFVVKPRSSEAYEGDNVIIFCEVVGDPKPEVVWLRDFLNPEYYKDAPHFRRIGDGPEYRLEIPSAKLDFTGTYSVIASNCHGEAKAVISLQIFAKDILNKSRMDKVHTRHGNIETLPRFVRNLRNLRCCDGDAISLECHVEADPEPFIIWEKDGHVVPSDRDYVMSFDGTKATLSIPRVYPEDEGEYTCVAKNSVGRSLSSACIIVDVPEEKENMLSRQLTRPSGLLSAHSTPRSTPRSTPARSFSPLRLSYRTSSIDLSGISERRRSDARNAITAPKFLAIPYNRVVEEGDSVRFQCAISGHPTPWATWDKDGLIVTPTPRIAVKEIDDLRIIEIDEVSFDDAGLYRVTLENDFGRIEATARLDVIRCSRYSKSPSVRSVRASSSRRNAHLYRRIMGPSTAIGGRMALASGYRGSSVPSVRFYHNNVELEESERVHILLQEEESMALLIVDNVTREDEGLYTCIISGDHDPLISSTAVTFHEPNTEILRRRAVITEPLPEITKSLEGEVIDLCCAIDCDEPYSYVWLRNGEILPDSDEFNYIDHGNGRLCLRINDAFDIDSGIYSCQVFTSGINDSASTWNWSSACHSDSLSISSGCDCSTSGELCVLERDLRGQDEECVQLLKSPLPVVCGSGEEALFYARVFPCQAEAEWYLNGQLLAHSDDSLNMTLESYPENGIRLLRMRDVTASRSGEICLQVKHPQAETRRIPATRTYTTLLVLPAIRGNSSSSSLAARSCILRRPEDCTALIGGHVRLSVRYEPFPGTKVIWYKACHPIVESSNVTIRTSGQQSTLYITDISADDSGKYTVEVMNDYGVEASAASVAVEGPPEPPSGQPSVSLGPDRVAVAWCGPPYDGGCMITGFIIEMQTIGEDCDKDNWQQVTRVVDTLAYTVKNLQPQMQYRFRIRAENIHGRSEPGQASELVQITSKPQRTTADVTDHFGQSVSVQSGGDFKSRFEIIEELGKGRFGIVYKVQERGQPEQLLAAKVIKCIKSQDRQKVLEEISIMRSLQHPKLLQLAASFESPREIVMVMEYITGGELFERVVADDFTLTEMDCILFLRQVCDGVAYMHSQSVVHLDLKPENIMCHTRTSHQIKIIDFGLAQRLDTKAPVRVLFGTPEFIPPEIISYEPIGFKSDMWSVGVICYVLLSGLSPFMGDTDVETFSNITRADYDYDDEAFDCVSQEAKDFISQLLVHRKEERLTAQQCLESKWLCQRHDDHLSNNKICTDKLKKFIIRRKWQKTGNAIRALGRMASLSVSRRNSAIALGALSSPRPSISGLSMLTASAIGIGMSSQMTSLHEEEDDFSVEMPPVEKRTVLKLRDKSQCSERSDSGYSECSNCSGAQETLLLSLAKSKLEAIAKASSSSPTVVQDTELHPVTLELPVKGGEAIMRSDFTNTIKMRKKSLEDSAAREKPKAKPQVKPLCESKLKVSQLKDRFQVSPAPASASASAANKPPLAFEPFKIAKVASVGRISRTEESGKTGRGTASSLPSGSSKGRPPQARSMPSSPLPQRSATPTRLMSQRVREAAERLAQQHTVASAQRQFGNAKSIGNGNGNGNAANTETGRESRARRLINRFNNETQHITS</sequence>
<feature type="domain" description="Ig-like" evidence="10">
    <location>
        <begin position="6686"/>
        <end position="6889"/>
    </location>
</feature>
<feature type="compositionally biased region" description="Basic and acidic residues" evidence="8">
    <location>
        <begin position="2825"/>
        <end position="2873"/>
    </location>
</feature>
<dbReference type="PROSITE" id="PS50011">
    <property type="entry name" value="PROTEIN_KINASE_DOM"/>
    <property type="match status" value="1"/>
</dbReference>
<feature type="domain" description="Ig-like" evidence="10">
    <location>
        <begin position="5631"/>
        <end position="5717"/>
    </location>
</feature>
<dbReference type="InterPro" id="IPR000719">
    <property type="entry name" value="Prot_kinase_dom"/>
</dbReference>
<dbReference type="SMART" id="SM00409">
    <property type="entry name" value="IG"/>
    <property type="match status" value="24"/>
</dbReference>
<dbReference type="InterPro" id="IPR008271">
    <property type="entry name" value="Ser/Thr_kinase_AS"/>
</dbReference>
<feature type="compositionally biased region" description="Basic and acidic residues" evidence="8">
    <location>
        <begin position="4803"/>
        <end position="4950"/>
    </location>
</feature>
<feature type="domain" description="Ig-like" evidence="10">
    <location>
        <begin position="5744"/>
        <end position="5832"/>
    </location>
</feature>
<reference evidence="13" key="1">
    <citation type="submission" date="2025-08" db="UniProtKB">
        <authorList>
            <consortium name="RefSeq"/>
        </authorList>
    </citation>
    <scope>IDENTIFICATION</scope>
</reference>
<feature type="domain" description="Protein kinase" evidence="9">
    <location>
        <begin position="7367"/>
        <end position="7623"/>
    </location>
</feature>
<feature type="domain" description="Ig-like" evidence="10">
    <location>
        <begin position="6288"/>
        <end position="6378"/>
    </location>
</feature>
<feature type="compositionally biased region" description="Basic and acidic residues" evidence="8">
    <location>
        <begin position="2881"/>
        <end position="2935"/>
    </location>
</feature>
<comment type="similarity">
    <text evidence="1">Belongs to the protein kinase superfamily. CAMK Ser/Thr protein kinase family.</text>
</comment>
<feature type="compositionally biased region" description="Basic and acidic residues" evidence="8">
    <location>
        <begin position="2795"/>
        <end position="2815"/>
    </location>
</feature>
<feature type="domain" description="Ig-like" evidence="10">
    <location>
        <begin position="5532"/>
        <end position="5615"/>
    </location>
</feature>
<protein>
    <submittedName>
        <fullName evidence="13">Titin isoform X5</fullName>
    </submittedName>
</protein>
<feature type="compositionally biased region" description="Basic and acidic residues" evidence="8">
    <location>
        <begin position="3948"/>
        <end position="4000"/>
    </location>
</feature>
<feature type="domain" description="Ig-like" evidence="10">
    <location>
        <begin position="5384"/>
        <end position="5471"/>
    </location>
</feature>
<feature type="compositionally biased region" description="Basic and acidic residues" evidence="8">
    <location>
        <begin position="4479"/>
        <end position="4660"/>
    </location>
</feature>
<feature type="coiled-coil region" evidence="7">
    <location>
        <begin position="2602"/>
        <end position="2629"/>
    </location>
</feature>
<evidence type="ECO:0000313" key="13">
    <source>
        <dbReference type="RefSeq" id="XP_070850825.1"/>
    </source>
</evidence>
<feature type="domain" description="Ig-like" evidence="10">
    <location>
        <begin position="336"/>
        <end position="428"/>
    </location>
</feature>
<name>A0ABM4TLH6_DROSZ</name>
<evidence type="ECO:0000256" key="7">
    <source>
        <dbReference type="SAM" id="Coils"/>
    </source>
</evidence>
<dbReference type="Pfam" id="PF00069">
    <property type="entry name" value="Pkinase"/>
    <property type="match status" value="1"/>
</dbReference>
<feature type="coiled-coil region" evidence="7">
    <location>
        <begin position="3684"/>
        <end position="3712"/>
    </location>
</feature>
<gene>
    <name evidence="13" type="primary">Strn-Mlck</name>
</gene>
<feature type="compositionally biased region" description="Polar residues" evidence="8">
    <location>
        <begin position="3072"/>
        <end position="3084"/>
    </location>
</feature>
<feature type="region of interest" description="Disordered" evidence="8">
    <location>
        <begin position="4284"/>
        <end position="4465"/>
    </location>
</feature>
<evidence type="ECO:0000256" key="1">
    <source>
        <dbReference type="ARBA" id="ARBA00006692"/>
    </source>
</evidence>
<dbReference type="RefSeq" id="XP_070850825.1">
    <property type="nucleotide sequence ID" value="XM_070994724.1"/>
</dbReference>
<feature type="compositionally biased region" description="Polar residues" evidence="8">
    <location>
        <begin position="7915"/>
        <end position="7932"/>
    </location>
</feature>
<feature type="domain" description="Ig-like" evidence="10">
    <location>
        <begin position="5147"/>
        <end position="5234"/>
    </location>
</feature>
<feature type="compositionally biased region" description="Basic and acidic residues" evidence="8">
    <location>
        <begin position="4087"/>
        <end position="4129"/>
    </location>
</feature>
<dbReference type="InterPro" id="IPR013783">
    <property type="entry name" value="Ig-like_fold"/>
</dbReference>
<dbReference type="SMART" id="SM00060">
    <property type="entry name" value="FN3"/>
    <property type="match status" value="2"/>
</dbReference>
<feature type="compositionally biased region" description="Polar residues" evidence="8">
    <location>
        <begin position="7896"/>
        <end position="7906"/>
    </location>
</feature>
<evidence type="ECO:0000256" key="3">
    <source>
        <dbReference type="ARBA" id="ARBA00022741"/>
    </source>
</evidence>
<dbReference type="Proteomes" id="UP001652628">
    <property type="component" value="Chromosome 2R"/>
</dbReference>
<keyword evidence="12" id="KW-1185">Reference proteome</keyword>
<organism evidence="12 13">
    <name type="scientific">Drosophila suzukii</name>
    <name type="common">Spotted-wing drosophila fruit fly</name>
    <dbReference type="NCBI Taxonomy" id="28584"/>
    <lineage>
        <taxon>Eukaryota</taxon>
        <taxon>Metazoa</taxon>
        <taxon>Ecdysozoa</taxon>
        <taxon>Arthropoda</taxon>
        <taxon>Hexapoda</taxon>
        <taxon>Insecta</taxon>
        <taxon>Pterygota</taxon>
        <taxon>Neoptera</taxon>
        <taxon>Endopterygota</taxon>
        <taxon>Diptera</taxon>
        <taxon>Brachycera</taxon>
        <taxon>Muscomorpha</taxon>
        <taxon>Ephydroidea</taxon>
        <taxon>Drosophilidae</taxon>
        <taxon>Drosophila</taxon>
        <taxon>Sophophora</taxon>
    </lineage>
</organism>
<dbReference type="SMART" id="SM00408">
    <property type="entry name" value="IGc2"/>
    <property type="match status" value="21"/>
</dbReference>
<keyword evidence="2" id="KW-0677">Repeat</keyword>
<feature type="compositionally biased region" description="Basic and acidic residues" evidence="8">
    <location>
        <begin position="3557"/>
        <end position="3621"/>
    </location>
</feature>
<accession>A0ABM4TLH6</accession>
<feature type="region of interest" description="Disordered" evidence="8">
    <location>
        <begin position="5013"/>
        <end position="5049"/>
    </location>
</feature>
<feature type="compositionally biased region" description="Low complexity" evidence="8">
    <location>
        <begin position="5497"/>
        <end position="5508"/>
    </location>
</feature>
<dbReference type="InterPro" id="IPR017441">
    <property type="entry name" value="Protein_kinase_ATP_BS"/>
</dbReference>
<feature type="region of interest" description="Disordered" evidence="8">
    <location>
        <begin position="4479"/>
        <end position="4950"/>
    </location>
</feature>
<feature type="domain" description="Ig-like" evidence="10">
    <location>
        <begin position="6409"/>
        <end position="6498"/>
    </location>
</feature>
<evidence type="ECO:0000259" key="9">
    <source>
        <dbReference type="PROSITE" id="PS50011"/>
    </source>
</evidence>
<dbReference type="InterPro" id="IPR013098">
    <property type="entry name" value="Ig_I-set"/>
</dbReference>
<feature type="domain" description="Ig-like" evidence="10">
    <location>
        <begin position="7119"/>
        <end position="7234"/>
    </location>
</feature>
<feature type="domain" description="Ig-like" evidence="10">
    <location>
        <begin position="6068"/>
        <end position="6158"/>
    </location>
</feature>
<feature type="compositionally biased region" description="Polar residues" evidence="8">
    <location>
        <begin position="6638"/>
        <end position="6652"/>
    </location>
</feature>
<feature type="domain" description="Ig-like" evidence="10">
    <location>
        <begin position="537"/>
        <end position="621"/>
    </location>
</feature>
<feature type="domain" description="Ig-like" evidence="10">
    <location>
        <begin position="438"/>
        <end position="512"/>
    </location>
</feature>
<dbReference type="PROSITE" id="PS50835">
    <property type="entry name" value="IG_LIKE"/>
    <property type="match status" value="20"/>
</dbReference>
<dbReference type="InterPro" id="IPR003599">
    <property type="entry name" value="Ig_sub"/>
</dbReference>
<feature type="compositionally biased region" description="Basic and acidic residues" evidence="8">
    <location>
        <begin position="4668"/>
        <end position="4794"/>
    </location>
</feature>
<dbReference type="PROSITE" id="PS00108">
    <property type="entry name" value="PROTEIN_KINASE_ST"/>
    <property type="match status" value="1"/>
</dbReference>
<feature type="region of interest" description="Disordered" evidence="8">
    <location>
        <begin position="2951"/>
        <end position="2991"/>
    </location>
</feature>
<feature type="region of interest" description="Disordered" evidence="8">
    <location>
        <begin position="7882"/>
        <end position="7980"/>
    </location>
</feature>
<feature type="region of interest" description="Disordered" evidence="8">
    <location>
        <begin position="5489"/>
        <end position="5512"/>
    </location>
</feature>
<feature type="region of interest" description="Disordered" evidence="8">
    <location>
        <begin position="3013"/>
        <end position="3084"/>
    </location>
</feature>
<feature type="domain" description="Ig-like" evidence="10">
    <location>
        <begin position="6526"/>
        <end position="6609"/>
    </location>
</feature>
<dbReference type="InterPro" id="IPR007110">
    <property type="entry name" value="Ig-like_dom"/>
</dbReference>
<feature type="binding site" evidence="6">
    <location>
        <position position="7397"/>
    </location>
    <ligand>
        <name>ATP</name>
        <dbReference type="ChEBI" id="CHEBI:30616"/>
    </ligand>
</feature>
<feature type="compositionally biased region" description="Polar residues" evidence="8">
    <location>
        <begin position="2298"/>
        <end position="2307"/>
    </location>
</feature>
<feature type="region of interest" description="Disordered" evidence="8">
    <location>
        <begin position="6626"/>
        <end position="6654"/>
    </location>
</feature>
<feature type="compositionally biased region" description="Basic and acidic residues" evidence="8">
    <location>
        <begin position="2750"/>
        <end position="2788"/>
    </location>
</feature>
<dbReference type="SMART" id="SM00220">
    <property type="entry name" value="S_TKc"/>
    <property type="match status" value="1"/>
</dbReference>
<dbReference type="SUPFAM" id="SSF56112">
    <property type="entry name" value="Protein kinase-like (PK-like)"/>
    <property type="match status" value="1"/>
</dbReference>
<feature type="compositionally biased region" description="Polar residues" evidence="8">
    <location>
        <begin position="5021"/>
        <end position="5030"/>
    </location>
</feature>
<feature type="compositionally biased region" description="Basic and acidic residues" evidence="8">
    <location>
        <begin position="4140"/>
        <end position="4204"/>
    </location>
</feature>
<dbReference type="PROSITE" id="PS50853">
    <property type="entry name" value="FN3"/>
    <property type="match status" value="2"/>
</dbReference>
<evidence type="ECO:0000256" key="6">
    <source>
        <dbReference type="PROSITE-ProRule" id="PRU10141"/>
    </source>
</evidence>
<dbReference type="Pfam" id="PF07679">
    <property type="entry name" value="I-set"/>
    <property type="match status" value="21"/>
</dbReference>
<evidence type="ECO:0000259" key="10">
    <source>
        <dbReference type="PROSITE" id="PS50835"/>
    </source>
</evidence>
<keyword evidence="3 6" id="KW-0547">Nucleotide-binding</keyword>
<dbReference type="SUPFAM" id="SSF48726">
    <property type="entry name" value="Immunoglobulin"/>
    <property type="match status" value="24"/>
</dbReference>
<feature type="compositionally biased region" description="Basic and acidic residues" evidence="8">
    <location>
        <begin position="2316"/>
        <end position="2341"/>
    </location>
</feature>
<feature type="compositionally biased region" description="Polar residues" evidence="8">
    <location>
        <begin position="7945"/>
        <end position="7958"/>
    </location>
</feature>
<feature type="region of interest" description="Disordered" evidence="8">
    <location>
        <begin position="3130"/>
        <end position="3300"/>
    </location>
</feature>
<feature type="region of interest" description="Disordered" evidence="8">
    <location>
        <begin position="891"/>
        <end position="990"/>
    </location>
</feature>
<dbReference type="Gene3D" id="2.60.40.10">
    <property type="entry name" value="Immunoglobulins"/>
    <property type="match status" value="26"/>
</dbReference>
<dbReference type="Pfam" id="PF00041">
    <property type="entry name" value="fn3"/>
    <property type="match status" value="2"/>
</dbReference>
<feature type="domain" description="Fibronectin type-III" evidence="11">
    <location>
        <begin position="5964"/>
        <end position="6064"/>
    </location>
</feature>
<feature type="domain" description="Ig-like" evidence="10">
    <location>
        <begin position="5048"/>
        <end position="5135"/>
    </location>
</feature>
<evidence type="ECO:0000256" key="4">
    <source>
        <dbReference type="ARBA" id="ARBA00022840"/>
    </source>
</evidence>
<keyword evidence="4 6" id="KW-0067">ATP-binding</keyword>
<feature type="domain" description="Ig-like" evidence="10">
    <location>
        <begin position="6189"/>
        <end position="6271"/>
    </location>
</feature>
<feature type="region of interest" description="Disordered" evidence="8">
    <location>
        <begin position="1"/>
        <end position="30"/>
    </location>
</feature>
<evidence type="ECO:0000256" key="2">
    <source>
        <dbReference type="ARBA" id="ARBA00022737"/>
    </source>
</evidence>
<dbReference type="InterPro" id="IPR013106">
    <property type="entry name" value="Ig_V-set"/>
</dbReference>
<feature type="coiled-coil region" evidence="7">
    <location>
        <begin position="1519"/>
        <end position="1581"/>
    </location>
</feature>
<dbReference type="InterPro" id="IPR003961">
    <property type="entry name" value="FN3_dom"/>
</dbReference>
<feature type="compositionally biased region" description="Basic and acidic residues" evidence="8">
    <location>
        <begin position="5034"/>
        <end position="5043"/>
    </location>
</feature>
<feature type="region of interest" description="Disordered" evidence="8">
    <location>
        <begin position="3928"/>
        <end position="4270"/>
    </location>
</feature>
<dbReference type="Pfam" id="PF13895">
    <property type="entry name" value="Ig_2"/>
    <property type="match status" value="1"/>
</dbReference>
<feature type="domain" description="Fibronectin type-III" evidence="11">
    <location>
        <begin position="7238"/>
        <end position="7341"/>
    </location>
</feature>
<proteinExistence type="inferred from homology"/>
<feature type="compositionally biased region" description="Basic and acidic residues" evidence="8">
    <location>
        <begin position="7817"/>
        <end position="7827"/>
    </location>
</feature>
<dbReference type="PROSITE" id="PS00107">
    <property type="entry name" value="PROTEIN_KINASE_ATP"/>
    <property type="match status" value="1"/>
</dbReference>
<feature type="compositionally biased region" description="Polar residues" evidence="8">
    <location>
        <begin position="934"/>
        <end position="956"/>
    </location>
</feature>
<dbReference type="InterPro" id="IPR011009">
    <property type="entry name" value="Kinase-like_dom_sf"/>
</dbReference>
<feature type="compositionally biased region" description="Basic and acidic residues" evidence="8">
    <location>
        <begin position="4010"/>
        <end position="4065"/>
    </location>
</feature>
<dbReference type="InterPro" id="IPR003598">
    <property type="entry name" value="Ig_sub2"/>
</dbReference>
<feature type="compositionally biased region" description="Basic and acidic residues" evidence="8">
    <location>
        <begin position="2285"/>
        <end position="2294"/>
    </location>
</feature>
<evidence type="ECO:0000256" key="5">
    <source>
        <dbReference type="ARBA" id="ARBA00023319"/>
    </source>
</evidence>
<feature type="compositionally biased region" description="Basic and acidic residues" evidence="8">
    <location>
        <begin position="3379"/>
        <end position="3433"/>
    </location>
</feature>
<evidence type="ECO:0000313" key="12">
    <source>
        <dbReference type="Proteomes" id="UP001652628"/>
    </source>
</evidence>
<dbReference type="SMART" id="SM00406">
    <property type="entry name" value="IGv"/>
    <property type="match status" value="5"/>
</dbReference>
<keyword evidence="5" id="KW-0393">Immunoglobulin domain</keyword>
<keyword evidence="7" id="KW-0175">Coiled coil</keyword>
<dbReference type="Gene3D" id="1.10.510.10">
    <property type="entry name" value="Transferase(Phosphotransferase) domain 1"/>
    <property type="match status" value="1"/>
</dbReference>
<feature type="domain" description="Ig-like" evidence="10">
    <location>
        <begin position="235"/>
        <end position="313"/>
    </location>
</feature>
<feature type="region of interest" description="Disordered" evidence="8">
    <location>
        <begin position="7817"/>
        <end position="7836"/>
    </location>
</feature>
<dbReference type="PANTHER" id="PTHR13817:SF171">
    <property type="entry name" value="STRETCHIN-MLCK, ISOFORM U"/>
    <property type="match status" value="1"/>
</dbReference>
<dbReference type="InterPro" id="IPR036116">
    <property type="entry name" value="FN3_sf"/>
</dbReference>
<dbReference type="CDD" id="cd00063">
    <property type="entry name" value="FN3"/>
    <property type="match status" value="2"/>
</dbReference>
<feature type="compositionally biased region" description="Basic and acidic residues" evidence="8">
    <location>
        <begin position="3013"/>
        <end position="3071"/>
    </location>
</feature>
<dbReference type="Gene3D" id="3.30.200.20">
    <property type="entry name" value="Phosphorylase Kinase, domain 1"/>
    <property type="match status" value="1"/>
</dbReference>
<feature type="compositionally biased region" description="Basic and acidic residues" evidence="8">
    <location>
        <begin position="974"/>
        <end position="990"/>
    </location>
</feature>
<dbReference type="CDD" id="cd14103">
    <property type="entry name" value="STKc_MLCK"/>
    <property type="match status" value="1"/>
</dbReference>
<feature type="compositionally biased region" description="Basic and acidic residues" evidence="8">
    <location>
        <begin position="3630"/>
        <end position="3649"/>
    </location>
</feature>
<feature type="domain" description="Ig-like" evidence="10">
    <location>
        <begin position="6893"/>
        <end position="6978"/>
    </location>
</feature>
<dbReference type="PANTHER" id="PTHR13817">
    <property type="entry name" value="TITIN"/>
    <property type="match status" value="1"/>
</dbReference>
<dbReference type="InterPro" id="IPR050964">
    <property type="entry name" value="Striated_Muscle_Regulatory"/>
</dbReference>
<feature type="region of interest" description="Disordered" evidence="8">
    <location>
        <begin position="2258"/>
        <end position="2341"/>
    </location>
</feature>